<dbReference type="AlphaFoldDB" id="A0AAV5VYW8"/>
<feature type="transmembrane region" description="Helical" evidence="1">
    <location>
        <begin position="12"/>
        <end position="34"/>
    </location>
</feature>
<name>A0AAV5VYW8_9BILA</name>
<keyword evidence="1" id="KW-1133">Transmembrane helix</keyword>
<evidence type="ECO:0000256" key="1">
    <source>
        <dbReference type="SAM" id="Phobius"/>
    </source>
</evidence>
<gene>
    <name evidence="2" type="ORF">PFISCL1PPCAC_14962</name>
</gene>
<keyword evidence="3" id="KW-1185">Reference proteome</keyword>
<feature type="non-terminal residue" evidence="2">
    <location>
        <position position="94"/>
    </location>
</feature>
<sequence>QNWKSFSYDERIGFSQLFFLKMDSITSPVFLQLFLNAFQSEKDRRVWYYLIDCFHLLYSMIFFNTALTEKLVKAVRKEAEKILEKVGSVELKTD</sequence>
<evidence type="ECO:0000313" key="2">
    <source>
        <dbReference type="EMBL" id="GMT23665.1"/>
    </source>
</evidence>
<feature type="transmembrane region" description="Helical" evidence="1">
    <location>
        <begin position="46"/>
        <end position="67"/>
    </location>
</feature>
<dbReference type="EMBL" id="BTSY01000004">
    <property type="protein sequence ID" value="GMT23665.1"/>
    <property type="molecule type" value="Genomic_DNA"/>
</dbReference>
<feature type="non-terminal residue" evidence="2">
    <location>
        <position position="1"/>
    </location>
</feature>
<evidence type="ECO:0000313" key="3">
    <source>
        <dbReference type="Proteomes" id="UP001432322"/>
    </source>
</evidence>
<comment type="caution">
    <text evidence="2">The sequence shown here is derived from an EMBL/GenBank/DDBJ whole genome shotgun (WGS) entry which is preliminary data.</text>
</comment>
<organism evidence="2 3">
    <name type="scientific">Pristionchus fissidentatus</name>
    <dbReference type="NCBI Taxonomy" id="1538716"/>
    <lineage>
        <taxon>Eukaryota</taxon>
        <taxon>Metazoa</taxon>
        <taxon>Ecdysozoa</taxon>
        <taxon>Nematoda</taxon>
        <taxon>Chromadorea</taxon>
        <taxon>Rhabditida</taxon>
        <taxon>Rhabditina</taxon>
        <taxon>Diplogasteromorpha</taxon>
        <taxon>Diplogasteroidea</taxon>
        <taxon>Neodiplogasteridae</taxon>
        <taxon>Pristionchus</taxon>
    </lineage>
</organism>
<reference evidence="2" key="1">
    <citation type="submission" date="2023-10" db="EMBL/GenBank/DDBJ databases">
        <title>Genome assembly of Pristionchus species.</title>
        <authorList>
            <person name="Yoshida K."/>
            <person name="Sommer R.J."/>
        </authorList>
    </citation>
    <scope>NUCLEOTIDE SEQUENCE</scope>
    <source>
        <strain evidence="2">RS5133</strain>
    </source>
</reference>
<protein>
    <submittedName>
        <fullName evidence="2">Uncharacterized protein</fullName>
    </submittedName>
</protein>
<keyword evidence="1" id="KW-0472">Membrane</keyword>
<keyword evidence="1" id="KW-0812">Transmembrane</keyword>
<accession>A0AAV5VYW8</accession>
<dbReference type="Proteomes" id="UP001432322">
    <property type="component" value="Unassembled WGS sequence"/>
</dbReference>
<proteinExistence type="predicted"/>